<sequence length="112" mass="12933">MTHRLTDFSCFHPMRLRYILLQIAAPIGRQSMITGKSDKLRSSYTTPAGHNPYFTEKNLDRLSAFWLRSSVKVEAFGVERRNPSMFTERSPTRLLSAITLPRDILYILTIIT</sequence>
<evidence type="ECO:0000313" key="1">
    <source>
        <dbReference type="EMBL" id="KII72783.1"/>
    </source>
</evidence>
<protein>
    <submittedName>
        <fullName evidence="1">Uncharacterized protein</fullName>
    </submittedName>
</protein>
<accession>A0A0C2JTQ9</accession>
<gene>
    <name evidence="1" type="ORF">RF11_11710</name>
</gene>
<keyword evidence="2" id="KW-1185">Reference proteome</keyword>
<dbReference type="AlphaFoldDB" id="A0A0C2JTQ9"/>
<dbReference type="Proteomes" id="UP000031668">
    <property type="component" value="Unassembled WGS sequence"/>
</dbReference>
<name>A0A0C2JTQ9_THEKT</name>
<organism evidence="1 2">
    <name type="scientific">Thelohanellus kitauei</name>
    <name type="common">Myxosporean</name>
    <dbReference type="NCBI Taxonomy" id="669202"/>
    <lineage>
        <taxon>Eukaryota</taxon>
        <taxon>Metazoa</taxon>
        <taxon>Cnidaria</taxon>
        <taxon>Myxozoa</taxon>
        <taxon>Myxosporea</taxon>
        <taxon>Bivalvulida</taxon>
        <taxon>Platysporina</taxon>
        <taxon>Myxobolidae</taxon>
        <taxon>Thelohanellus</taxon>
    </lineage>
</organism>
<dbReference type="EMBL" id="JWZT01001101">
    <property type="protein sequence ID" value="KII72783.1"/>
    <property type="molecule type" value="Genomic_DNA"/>
</dbReference>
<proteinExistence type="predicted"/>
<reference evidence="1 2" key="1">
    <citation type="journal article" date="2014" name="Genome Biol. Evol.">
        <title>The genome of the myxosporean Thelohanellus kitauei shows adaptations to nutrient acquisition within its fish host.</title>
        <authorList>
            <person name="Yang Y."/>
            <person name="Xiong J."/>
            <person name="Zhou Z."/>
            <person name="Huo F."/>
            <person name="Miao W."/>
            <person name="Ran C."/>
            <person name="Liu Y."/>
            <person name="Zhang J."/>
            <person name="Feng J."/>
            <person name="Wang M."/>
            <person name="Wang M."/>
            <person name="Wang L."/>
            <person name="Yao B."/>
        </authorList>
    </citation>
    <scope>NUCLEOTIDE SEQUENCE [LARGE SCALE GENOMIC DNA]</scope>
    <source>
        <strain evidence="1">Wuqing</strain>
    </source>
</reference>
<comment type="caution">
    <text evidence="1">The sequence shown here is derived from an EMBL/GenBank/DDBJ whole genome shotgun (WGS) entry which is preliminary data.</text>
</comment>
<evidence type="ECO:0000313" key="2">
    <source>
        <dbReference type="Proteomes" id="UP000031668"/>
    </source>
</evidence>